<evidence type="ECO:0000256" key="3">
    <source>
        <dbReference type="ARBA" id="ARBA00023145"/>
    </source>
</evidence>
<organism evidence="6 7">
    <name type="scientific">Tumebacillus permanentifrigoris</name>
    <dbReference type="NCBI Taxonomy" id="378543"/>
    <lineage>
        <taxon>Bacteria</taxon>
        <taxon>Bacillati</taxon>
        <taxon>Bacillota</taxon>
        <taxon>Bacilli</taxon>
        <taxon>Bacillales</taxon>
        <taxon>Alicyclobacillaceae</taxon>
        <taxon>Tumebacillus</taxon>
    </lineage>
</organism>
<evidence type="ECO:0000256" key="2">
    <source>
        <dbReference type="ARBA" id="ARBA00022801"/>
    </source>
</evidence>
<dbReference type="Gene3D" id="2.30.120.10">
    <property type="match status" value="1"/>
</dbReference>
<evidence type="ECO:0000256" key="4">
    <source>
        <dbReference type="PIRSR" id="PIRSR001227-1"/>
    </source>
</evidence>
<keyword evidence="2" id="KW-0378">Hydrolase</keyword>
<evidence type="ECO:0000313" key="7">
    <source>
        <dbReference type="Proteomes" id="UP000245634"/>
    </source>
</evidence>
<protein>
    <submittedName>
        <fullName evidence="6">Penicillin amidase</fullName>
    </submittedName>
</protein>
<feature type="active site" description="Nucleophile" evidence="4">
    <location>
        <position position="258"/>
    </location>
</feature>
<dbReference type="RefSeq" id="WP_109685468.1">
    <property type="nucleotide sequence ID" value="NZ_QGGL01000001.1"/>
</dbReference>
<dbReference type="AlphaFoldDB" id="A0A316DFS6"/>
<dbReference type="OrthoDB" id="9759796at2"/>
<dbReference type="Proteomes" id="UP000245634">
    <property type="component" value="Unassembled WGS sequence"/>
</dbReference>
<dbReference type="CDD" id="cd03747">
    <property type="entry name" value="Ntn_PGA_like"/>
    <property type="match status" value="1"/>
</dbReference>
<accession>A0A316DFS6</accession>
<evidence type="ECO:0000256" key="5">
    <source>
        <dbReference type="PIRSR" id="PIRSR001227-2"/>
    </source>
</evidence>
<evidence type="ECO:0000313" key="6">
    <source>
        <dbReference type="EMBL" id="PWK16402.1"/>
    </source>
</evidence>
<sequence>MSTYTKVTVQGLQHAAQIVFQPDGTPHVKAHNDADAYYCVGYLHAKYRLFQIDFIRRQGHGRLAEVVGPTLLESDKYQRELNLSRLVDGEWKLIQAVPETRAVIEAYTAGVNSVIDEYRASGQWPFFFQQLGYTPEPWTPQDTLMSNAVMSQLLSSTEIPVLYSMIADKLGEDKLSKLFPVLPNNEQNPYDRGPYRKLPPQPFPISPEQYFREFHAHANASVEDLVAATEATVDREAGLDFLARFNQIPTHNQRDRHSNAWVVSGEKSTTGKAMLAADPHLVLNLPSIWYQVHIETPQFDITGVTVPGNPFVFIGRNQHLAWGVTSGQNASNFFYKEHTDEAHPNQYLWDGAWHEFFTTTTEIKVRGAETVEHTYQSSVHGPIIMRGDAPYALTWVYGVPGRGATAYHKATQAKSFDQFKAAIRLAENSPLNWCCADDQNNIGIISGGRLAMFREGVKPWLPMTGTGEADIIGLVPKEAMPLAHNPEQHYLSTSNQRQAGPDYPYYLGTATNFDPGYRANRAHQLLAAKDKFSPEDFVAMQFDVTDCLAAKIVPVLLNTMQGQVSGDLEIQALRVLSSWDYQMLATEVGPTLWWEFWSSYLQETFDPWMNLAGLPVKEYNASPIEYLNSALDQNLEHWTLADPTNEFFTNPQTGVARTAPEVMVAAFHKMVNTLQEKLGTDVDTWTWGSVHNRLIASLIGEPSLSYGPVPCDGDTFTLNVSPGMTATFGASWRMVTVLDKHYTGAGIYPGGQSEDPTSGWYTDRLAGWATGNYAKFVSFHDAEKDPQNTQRWELQPAKHQG</sequence>
<proteinExistence type="inferred from homology"/>
<dbReference type="GO" id="GO:0016811">
    <property type="term" value="F:hydrolase activity, acting on carbon-nitrogen (but not peptide) bonds, in linear amides"/>
    <property type="evidence" value="ECO:0007669"/>
    <property type="project" value="InterPro"/>
</dbReference>
<reference evidence="6 7" key="1">
    <citation type="submission" date="2018-05" db="EMBL/GenBank/DDBJ databases">
        <title>Genomic Encyclopedia of Type Strains, Phase IV (KMG-IV): sequencing the most valuable type-strain genomes for metagenomic binning, comparative biology and taxonomic classification.</title>
        <authorList>
            <person name="Goeker M."/>
        </authorList>
    </citation>
    <scope>NUCLEOTIDE SEQUENCE [LARGE SCALE GENOMIC DNA]</scope>
    <source>
        <strain evidence="6 7">DSM 18773</strain>
    </source>
</reference>
<dbReference type="Gene3D" id="1.10.1400.10">
    <property type="match status" value="1"/>
</dbReference>
<dbReference type="GO" id="GO:0046872">
    <property type="term" value="F:metal ion binding"/>
    <property type="evidence" value="ECO:0007669"/>
    <property type="project" value="UniProtKB-KW"/>
</dbReference>
<dbReference type="SUPFAM" id="SSF56235">
    <property type="entry name" value="N-terminal nucleophile aminohydrolases (Ntn hydrolases)"/>
    <property type="match status" value="1"/>
</dbReference>
<dbReference type="InterPro" id="IPR043146">
    <property type="entry name" value="Penicillin_amidase_N_B-knob"/>
</dbReference>
<gene>
    <name evidence="6" type="ORF">C7459_101266</name>
</gene>
<dbReference type="Gene3D" id="1.10.439.10">
    <property type="entry name" value="Penicillin Amidohydrolase, domain 1"/>
    <property type="match status" value="1"/>
</dbReference>
<dbReference type="PIRSF" id="PIRSF001227">
    <property type="entry name" value="Pen_acylase"/>
    <property type="match status" value="1"/>
</dbReference>
<comment type="caution">
    <text evidence="6">The sequence shown here is derived from an EMBL/GenBank/DDBJ whole genome shotgun (WGS) entry which is preliminary data.</text>
</comment>
<keyword evidence="5" id="KW-0106">Calcium</keyword>
<dbReference type="InterPro" id="IPR014395">
    <property type="entry name" value="Pen/GL7ACA/AHL_acylase"/>
</dbReference>
<dbReference type="InterPro" id="IPR023343">
    <property type="entry name" value="Penicillin_amidase_dom1"/>
</dbReference>
<keyword evidence="5" id="KW-0479">Metal-binding</keyword>
<feature type="binding site" evidence="5">
    <location>
        <position position="459"/>
    </location>
    <ligand>
        <name>Ca(2+)</name>
        <dbReference type="ChEBI" id="CHEBI:29108"/>
    </ligand>
</feature>
<comment type="similarity">
    <text evidence="1">Belongs to the peptidase S45 family.</text>
</comment>
<dbReference type="Pfam" id="PF01804">
    <property type="entry name" value="Penicil_amidase"/>
    <property type="match status" value="1"/>
</dbReference>
<evidence type="ECO:0000256" key="1">
    <source>
        <dbReference type="ARBA" id="ARBA00006586"/>
    </source>
</evidence>
<dbReference type="GO" id="GO:0017000">
    <property type="term" value="P:antibiotic biosynthetic process"/>
    <property type="evidence" value="ECO:0007669"/>
    <property type="project" value="InterPro"/>
</dbReference>
<name>A0A316DFS6_9BACL</name>
<dbReference type="InterPro" id="IPR029055">
    <property type="entry name" value="Ntn_hydrolases_N"/>
</dbReference>
<dbReference type="PANTHER" id="PTHR34218">
    <property type="entry name" value="PEPTIDASE S45 PENICILLIN AMIDASE"/>
    <property type="match status" value="1"/>
</dbReference>
<dbReference type="PANTHER" id="PTHR34218:SF4">
    <property type="entry name" value="ACYL-HOMOSERINE LACTONE ACYLASE QUIP"/>
    <property type="match status" value="1"/>
</dbReference>
<dbReference type="Gene3D" id="3.60.20.10">
    <property type="entry name" value="Glutamine Phosphoribosylpyrophosphate, subunit 1, domain 1"/>
    <property type="match status" value="1"/>
</dbReference>
<dbReference type="InterPro" id="IPR002692">
    <property type="entry name" value="S45"/>
</dbReference>
<dbReference type="InterPro" id="IPR043147">
    <property type="entry name" value="Penicillin_amidase_A-knob"/>
</dbReference>
<comment type="cofactor">
    <cofactor evidence="5">
        <name>Ca(2+)</name>
        <dbReference type="ChEBI" id="CHEBI:29108"/>
    </cofactor>
    <text evidence="5">Binds 1 Ca(2+) ion per dimer.</text>
</comment>
<dbReference type="EMBL" id="QGGL01000001">
    <property type="protein sequence ID" value="PWK16402.1"/>
    <property type="molecule type" value="Genomic_DNA"/>
</dbReference>
<keyword evidence="3" id="KW-0865">Zymogen</keyword>
<keyword evidence="7" id="KW-1185">Reference proteome</keyword>